<keyword evidence="3" id="KW-1185">Reference proteome</keyword>
<proteinExistence type="predicted"/>
<evidence type="ECO:0000313" key="3">
    <source>
        <dbReference type="Proteomes" id="UP000319349"/>
    </source>
</evidence>
<dbReference type="EMBL" id="CP038228">
    <property type="protein sequence ID" value="QDI05276.1"/>
    <property type="molecule type" value="Genomic_DNA"/>
</dbReference>
<name>A0A514EGZ4_9XANT</name>
<gene>
    <name evidence="2" type="ORF">E4A48_17755</name>
</gene>
<reference evidence="2 3" key="1">
    <citation type="submission" date="2019-03" db="EMBL/GenBank/DDBJ databases">
        <title>Tal1 in Xanthomonas translucens pv. cerealis Contributes to Virulence in Bacterial Leaf Streak of Wheat.</title>
        <authorList>
            <person name="Shah S.M.A."/>
            <person name="Haq F."/>
            <person name="Ma W."/>
            <person name="Xu X."/>
            <person name="Wang S."/>
            <person name="Xu Z."/>
            <person name="Zou L."/>
            <person name="Zhu B."/>
            <person name="Chen G."/>
        </authorList>
    </citation>
    <scope>NUCLEOTIDE SEQUENCE [LARGE SCALE GENOMIC DNA]</scope>
    <source>
        <strain evidence="2 3">01</strain>
    </source>
</reference>
<dbReference type="AlphaFoldDB" id="A0A514EGZ4"/>
<dbReference type="Proteomes" id="UP000319349">
    <property type="component" value="Chromosome"/>
</dbReference>
<dbReference type="RefSeq" id="WP_080763411.1">
    <property type="nucleotide sequence ID" value="NZ_MADM01000015.1"/>
</dbReference>
<feature type="domain" description="DUF4424" evidence="1">
    <location>
        <begin position="8"/>
        <end position="43"/>
    </location>
</feature>
<protein>
    <submittedName>
        <fullName evidence="2">DUF4424 domain-containing protein</fullName>
    </submittedName>
</protein>
<sequence length="46" mass="5193">MANVTLCTDILSLCFDGARQPTDPLTFEFAQKTFVPTQDLDVLFLR</sequence>
<dbReference type="Pfam" id="PF14415">
    <property type="entry name" value="DUF4424"/>
    <property type="match status" value="1"/>
</dbReference>
<evidence type="ECO:0000313" key="2">
    <source>
        <dbReference type="EMBL" id="QDI05276.1"/>
    </source>
</evidence>
<accession>A0A514EGZ4</accession>
<evidence type="ECO:0000259" key="1">
    <source>
        <dbReference type="Pfam" id="PF14415"/>
    </source>
</evidence>
<organism evidence="2 3">
    <name type="scientific">Xanthomonas cerealis pv. cerealis</name>
    <dbReference type="NCBI Taxonomy" id="152263"/>
    <lineage>
        <taxon>Bacteria</taxon>
        <taxon>Pseudomonadati</taxon>
        <taxon>Pseudomonadota</taxon>
        <taxon>Gammaproteobacteria</taxon>
        <taxon>Lysobacterales</taxon>
        <taxon>Lysobacteraceae</taxon>
        <taxon>Xanthomonas</taxon>
        <taxon>Xanthomonas translucens group</taxon>
        <taxon>Xanthomonas cerealis</taxon>
    </lineage>
</organism>
<dbReference type="InterPro" id="IPR025538">
    <property type="entry name" value="DUF4424"/>
</dbReference>